<keyword evidence="2" id="KW-1185">Reference proteome</keyword>
<reference evidence="1 2" key="2">
    <citation type="journal article" date="2017" name="Genome Biol.">
        <title>New reference genome sequences of hot pepper reveal the massive evolution of plant disease-resistance genes by retroduplication.</title>
        <authorList>
            <person name="Kim S."/>
            <person name="Park J."/>
            <person name="Yeom S.I."/>
            <person name="Kim Y.M."/>
            <person name="Seo E."/>
            <person name="Kim K.T."/>
            <person name="Kim M.S."/>
            <person name="Lee J.M."/>
            <person name="Cheong K."/>
            <person name="Shin H.S."/>
            <person name="Kim S.B."/>
            <person name="Han K."/>
            <person name="Lee J."/>
            <person name="Park M."/>
            <person name="Lee H.A."/>
            <person name="Lee H.Y."/>
            <person name="Lee Y."/>
            <person name="Oh S."/>
            <person name="Lee J.H."/>
            <person name="Choi E."/>
            <person name="Choi E."/>
            <person name="Lee S.E."/>
            <person name="Jeon J."/>
            <person name="Kim H."/>
            <person name="Choi G."/>
            <person name="Song H."/>
            <person name="Lee J."/>
            <person name="Lee S.C."/>
            <person name="Kwon J.K."/>
            <person name="Lee H.Y."/>
            <person name="Koo N."/>
            <person name="Hong Y."/>
            <person name="Kim R.W."/>
            <person name="Kang W.H."/>
            <person name="Huh J.H."/>
            <person name="Kang B.C."/>
            <person name="Yang T.J."/>
            <person name="Lee Y.H."/>
            <person name="Bennetzen J.L."/>
            <person name="Choi D."/>
        </authorList>
    </citation>
    <scope>NUCLEOTIDE SEQUENCE [LARGE SCALE GENOMIC DNA]</scope>
    <source>
        <strain evidence="2">cv. CM334</strain>
    </source>
</reference>
<dbReference type="STRING" id="4072.A0A2G2Z780"/>
<dbReference type="AlphaFoldDB" id="A0A2G2Z780"/>
<dbReference type="InterPro" id="IPR032675">
    <property type="entry name" value="LRR_dom_sf"/>
</dbReference>
<accession>A0A2G2Z780</accession>
<dbReference type="EMBL" id="AYRZ02000006">
    <property type="protein sequence ID" value="PHT77852.1"/>
    <property type="molecule type" value="Genomic_DNA"/>
</dbReference>
<evidence type="ECO:0000313" key="2">
    <source>
        <dbReference type="Proteomes" id="UP000222542"/>
    </source>
</evidence>
<protein>
    <submittedName>
        <fullName evidence="1">Uncharacterized protein</fullName>
    </submittedName>
</protein>
<dbReference type="Gramene" id="PHT77852">
    <property type="protein sequence ID" value="PHT77852"/>
    <property type="gene ID" value="T459_15904"/>
</dbReference>
<organism evidence="1 2">
    <name type="scientific">Capsicum annuum</name>
    <name type="common">Capsicum pepper</name>
    <dbReference type="NCBI Taxonomy" id="4072"/>
    <lineage>
        <taxon>Eukaryota</taxon>
        <taxon>Viridiplantae</taxon>
        <taxon>Streptophyta</taxon>
        <taxon>Embryophyta</taxon>
        <taxon>Tracheophyta</taxon>
        <taxon>Spermatophyta</taxon>
        <taxon>Magnoliopsida</taxon>
        <taxon>eudicotyledons</taxon>
        <taxon>Gunneridae</taxon>
        <taxon>Pentapetalae</taxon>
        <taxon>asterids</taxon>
        <taxon>lamiids</taxon>
        <taxon>Solanales</taxon>
        <taxon>Solanaceae</taxon>
        <taxon>Solanoideae</taxon>
        <taxon>Capsiceae</taxon>
        <taxon>Capsicum</taxon>
    </lineage>
</organism>
<sequence>MSNYSGSFESCKLLDQKLPGINVKVIDERGHLDTRIESYPVEKLYVYRTLSGRRFDTPSFVWIIAEDTSLMPYSNKNYSLVSA</sequence>
<dbReference type="Proteomes" id="UP000222542">
    <property type="component" value="Unassembled WGS sequence"/>
</dbReference>
<comment type="caution">
    <text evidence="1">The sequence shown here is derived from an EMBL/GenBank/DDBJ whole genome shotgun (WGS) entry which is preliminary data.</text>
</comment>
<name>A0A2G2Z780_CAPAN</name>
<proteinExistence type="predicted"/>
<gene>
    <name evidence="1" type="ORF">T459_15904</name>
</gene>
<evidence type="ECO:0000313" key="1">
    <source>
        <dbReference type="EMBL" id="PHT77852.1"/>
    </source>
</evidence>
<dbReference type="Gene3D" id="3.80.10.10">
    <property type="entry name" value="Ribonuclease Inhibitor"/>
    <property type="match status" value="1"/>
</dbReference>
<reference evidence="1 2" key="1">
    <citation type="journal article" date="2014" name="Nat. Genet.">
        <title>Genome sequence of the hot pepper provides insights into the evolution of pungency in Capsicum species.</title>
        <authorList>
            <person name="Kim S."/>
            <person name="Park M."/>
            <person name="Yeom S.I."/>
            <person name="Kim Y.M."/>
            <person name="Lee J.M."/>
            <person name="Lee H.A."/>
            <person name="Seo E."/>
            <person name="Choi J."/>
            <person name="Cheong K."/>
            <person name="Kim K.T."/>
            <person name="Jung K."/>
            <person name="Lee G.W."/>
            <person name="Oh S.K."/>
            <person name="Bae C."/>
            <person name="Kim S.B."/>
            <person name="Lee H.Y."/>
            <person name="Kim S.Y."/>
            <person name="Kim M.S."/>
            <person name="Kang B.C."/>
            <person name="Jo Y.D."/>
            <person name="Yang H.B."/>
            <person name="Jeong H.J."/>
            <person name="Kang W.H."/>
            <person name="Kwon J.K."/>
            <person name="Shin C."/>
            <person name="Lim J.Y."/>
            <person name="Park J.H."/>
            <person name="Huh J.H."/>
            <person name="Kim J.S."/>
            <person name="Kim B.D."/>
            <person name="Cohen O."/>
            <person name="Paran I."/>
            <person name="Suh M.C."/>
            <person name="Lee S.B."/>
            <person name="Kim Y.K."/>
            <person name="Shin Y."/>
            <person name="Noh S.J."/>
            <person name="Park J."/>
            <person name="Seo Y.S."/>
            <person name="Kwon S.Y."/>
            <person name="Kim H.A."/>
            <person name="Park J.M."/>
            <person name="Kim H.J."/>
            <person name="Choi S.B."/>
            <person name="Bosland P.W."/>
            <person name="Reeves G."/>
            <person name="Jo S.H."/>
            <person name="Lee B.W."/>
            <person name="Cho H.T."/>
            <person name="Choi H.S."/>
            <person name="Lee M.S."/>
            <person name="Yu Y."/>
            <person name="Do Choi Y."/>
            <person name="Park B.S."/>
            <person name="van Deynze A."/>
            <person name="Ashrafi H."/>
            <person name="Hill T."/>
            <person name="Kim W.T."/>
            <person name="Pai H.S."/>
            <person name="Ahn H.K."/>
            <person name="Yeam I."/>
            <person name="Giovannoni J.J."/>
            <person name="Rose J.K."/>
            <person name="Sorensen I."/>
            <person name="Lee S.J."/>
            <person name="Kim R.W."/>
            <person name="Choi I.Y."/>
            <person name="Choi B.S."/>
            <person name="Lim J.S."/>
            <person name="Lee Y.H."/>
            <person name="Choi D."/>
        </authorList>
    </citation>
    <scope>NUCLEOTIDE SEQUENCE [LARGE SCALE GENOMIC DNA]</scope>
    <source>
        <strain evidence="2">cv. CM334</strain>
    </source>
</reference>